<sequence length="129" mass="14490">MPIEATSDKSASKQENYSIDVCSNFPTKDQFQFILSAVKHNEKLRNPFQIAFPKWGKDLNQLSKSFNGENYDDILSRESGGVAGNSSEVVNKLIESGVYNPPLFVDWDNSLIAVDEKHLNEIIAKHTQT</sequence>
<proteinExistence type="predicted"/>
<dbReference type="OrthoDB" id="4044803at2759"/>
<organism evidence="1 2">
    <name type="scientific">Pachysolen tannophilus NRRL Y-2460</name>
    <dbReference type="NCBI Taxonomy" id="669874"/>
    <lineage>
        <taxon>Eukaryota</taxon>
        <taxon>Fungi</taxon>
        <taxon>Dikarya</taxon>
        <taxon>Ascomycota</taxon>
        <taxon>Saccharomycotina</taxon>
        <taxon>Pichiomycetes</taxon>
        <taxon>Pachysolenaceae</taxon>
        <taxon>Pachysolen</taxon>
    </lineage>
</organism>
<protein>
    <submittedName>
        <fullName evidence="1">Uncharacterized protein</fullName>
    </submittedName>
</protein>
<dbReference type="Gene3D" id="3.40.30.10">
    <property type="entry name" value="Glutaredoxin"/>
    <property type="match status" value="1"/>
</dbReference>
<dbReference type="GO" id="GO:0016491">
    <property type="term" value="F:oxidoreductase activity"/>
    <property type="evidence" value="ECO:0007669"/>
    <property type="project" value="InterPro"/>
</dbReference>
<dbReference type="InterPro" id="IPR036249">
    <property type="entry name" value="Thioredoxin-like_sf"/>
</dbReference>
<dbReference type="SUPFAM" id="SSF52833">
    <property type="entry name" value="Thioredoxin-like"/>
    <property type="match status" value="1"/>
</dbReference>
<keyword evidence="2" id="KW-1185">Reference proteome</keyword>
<dbReference type="Proteomes" id="UP000094236">
    <property type="component" value="Unassembled WGS sequence"/>
</dbReference>
<reference evidence="2" key="1">
    <citation type="submission" date="2016-05" db="EMBL/GenBank/DDBJ databases">
        <title>Comparative genomics of biotechnologically important yeasts.</title>
        <authorList>
            <consortium name="DOE Joint Genome Institute"/>
            <person name="Riley R."/>
            <person name="Haridas S."/>
            <person name="Wolfe K.H."/>
            <person name="Lopes M.R."/>
            <person name="Hittinger C.T."/>
            <person name="Goker M."/>
            <person name="Salamov A."/>
            <person name="Wisecaver J."/>
            <person name="Long T.M."/>
            <person name="Aerts A.L."/>
            <person name="Barry K."/>
            <person name="Choi C."/>
            <person name="Clum A."/>
            <person name="Coughlan A.Y."/>
            <person name="Deshpande S."/>
            <person name="Douglass A.P."/>
            <person name="Hanson S.J."/>
            <person name="Klenk H.-P."/>
            <person name="Labutti K."/>
            <person name="Lapidus A."/>
            <person name="Lindquist E."/>
            <person name="Lipzen A."/>
            <person name="Meier-Kolthoff J.P."/>
            <person name="Ohm R.A."/>
            <person name="Otillar R.P."/>
            <person name="Pangilinan J."/>
            <person name="Peng Y."/>
            <person name="Rokas A."/>
            <person name="Rosa C.A."/>
            <person name="Scheuner C."/>
            <person name="Sibirny A.A."/>
            <person name="Slot J.C."/>
            <person name="Stielow J.B."/>
            <person name="Sun H."/>
            <person name="Kurtzman C.P."/>
            <person name="Blackwell M."/>
            <person name="Grigoriev I.V."/>
            <person name="Jeffries T.W."/>
        </authorList>
    </citation>
    <scope>NUCLEOTIDE SEQUENCE [LARGE SCALE GENOMIC DNA]</scope>
    <source>
        <strain evidence="2">NRRL Y-2460</strain>
    </source>
</reference>
<dbReference type="Pfam" id="PF07955">
    <property type="entry name" value="DUF1687"/>
    <property type="match status" value="1"/>
</dbReference>
<evidence type="ECO:0000313" key="2">
    <source>
        <dbReference type="Proteomes" id="UP000094236"/>
    </source>
</evidence>
<name>A0A1E4TXB5_PACTA</name>
<gene>
    <name evidence="1" type="ORF">PACTADRAFT_49747</name>
</gene>
<dbReference type="AlphaFoldDB" id="A0A1E4TXB5"/>
<dbReference type="InterPro" id="IPR012882">
    <property type="entry name" value="Fmp46"/>
</dbReference>
<accession>A0A1E4TXB5</accession>
<dbReference type="EMBL" id="KV454013">
    <property type="protein sequence ID" value="ODV96387.1"/>
    <property type="molecule type" value="Genomic_DNA"/>
</dbReference>
<dbReference type="GO" id="GO:0005739">
    <property type="term" value="C:mitochondrion"/>
    <property type="evidence" value="ECO:0007669"/>
    <property type="project" value="InterPro"/>
</dbReference>
<evidence type="ECO:0000313" key="1">
    <source>
        <dbReference type="EMBL" id="ODV96387.1"/>
    </source>
</evidence>